<evidence type="ECO:0000313" key="1">
    <source>
        <dbReference type="EMBL" id="QDH20576.1"/>
    </source>
</evidence>
<organism evidence="1 2">
    <name type="scientific">Saccharibacillus brassicae</name>
    <dbReference type="NCBI Taxonomy" id="2583377"/>
    <lineage>
        <taxon>Bacteria</taxon>
        <taxon>Bacillati</taxon>
        <taxon>Bacillota</taxon>
        <taxon>Bacilli</taxon>
        <taxon>Bacillales</taxon>
        <taxon>Paenibacillaceae</taxon>
        <taxon>Saccharibacillus</taxon>
    </lineage>
</organism>
<dbReference type="EMBL" id="CP041217">
    <property type="protein sequence ID" value="QDH20576.1"/>
    <property type="molecule type" value="Genomic_DNA"/>
</dbReference>
<dbReference type="SUPFAM" id="SSF48452">
    <property type="entry name" value="TPR-like"/>
    <property type="match status" value="1"/>
</dbReference>
<keyword evidence="2" id="KW-1185">Reference proteome</keyword>
<reference evidence="1 2" key="1">
    <citation type="submission" date="2019-06" db="EMBL/GenBank/DDBJ databases">
        <title>Saccharibacillus brassicae sp. nov., an endophytic bacterium isolated from Chinese cabbage seeds (Brassica pekinensis).</title>
        <authorList>
            <person name="Jiang L."/>
            <person name="Lee J."/>
            <person name="Kim S.W."/>
        </authorList>
    </citation>
    <scope>NUCLEOTIDE SEQUENCE [LARGE SCALE GENOMIC DNA]</scope>
    <source>
        <strain evidence="2">KCTC 43072 / ATSA2</strain>
    </source>
</reference>
<sequence>MEIDPLFQITTVCVCCEKKFETSRVRPSFKQTIRRDSDFCAHYKNENPDFYVVRICPHCGFAFTENSANKLSAIQRGRFEEKVGAAPKKKDYGGKRTLEAALDTYKLALICAQVIQDKERIVASLLHHIAWLYRYADNAEQEARFIGFARDSYIRVYETEAAGPSDARLMYLIGELCRRMGEFNEAVRWFSRVIHDQRIMDAGMIRASREQWATLREDMLARKMELPSEMLES</sequence>
<evidence type="ECO:0000313" key="2">
    <source>
        <dbReference type="Proteomes" id="UP000316968"/>
    </source>
</evidence>
<dbReference type="InterPro" id="IPR011990">
    <property type="entry name" value="TPR-like_helical_dom_sf"/>
</dbReference>
<dbReference type="KEGG" id="saca:FFV09_06680"/>
<dbReference type="AlphaFoldDB" id="A0A4Y6UVZ4"/>
<proteinExistence type="predicted"/>
<protein>
    <submittedName>
        <fullName evidence="1">DUF2225 domain-containing protein</fullName>
    </submittedName>
</protein>
<dbReference type="RefSeq" id="WP_141447139.1">
    <property type="nucleotide sequence ID" value="NZ_CBCSAZ010000009.1"/>
</dbReference>
<dbReference type="OrthoDB" id="9780343at2"/>
<name>A0A4Y6UVZ4_SACBS</name>
<dbReference type="InterPro" id="IPR018708">
    <property type="entry name" value="DUF2225"/>
</dbReference>
<dbReference type="Proteomes" id="UP000316968">
    <property type="component" value="Chromosome"/>
</dbReference>
<accession>A0A4Y6UVZ4</accession>
<gene>
    <name evidence="1" type="ORF">FFV09_06680</name>
</gene>
<dbReference type="Gene3D" id="1.25.40.10">
    <property type="entry name" value="Tetratricopeptide repeat domain"/>
    <property type="match status" value="1"/>
</dbReference>
<dbReference type="Pfam" id="PF09986">
    <property type="entry name" value="DUF2225"/>
    <property type="match status" value="1"/>
</dbReference>